<gene>
    <name evidence="3" type="ORF">F5544_33370</name>
</gene>
<dbReference type="Pfam" id="PF14742">
    <property type="entry name" value="GDE_N_bis"/>
    <property type="match status" value="1"/>
</dbReference>
<proteinExistence type="predicted"/>
<dbReference type="SUPFAM" id="SSF48208">
    <property type="entry name" value="Six-hairpin glycosidases"/>
    <property type="match status" value="1"/>
</dbReference>
<dbReference type="RefSeq" id="WP_167476913.1">
    <property type="nucleotide sequence ID" value="NZ_CP046172.1"/>
</dbReference>
<keyword evidence="4" id="KW-1185">Reference proteome</keyword>
<reference evidence="3 4" key="1">
    <citation type="journal article" date="2019" name="ACS Chem. Biol.">
        <title>Identification and Mobilization of a Cryptic Antibiotic Biosynthesis Gene Locus from a Human-Pathogenic Nocardia Isolate.</title>
        <authorList>
            <person name="Herisse M."/>
            <person name="Ishida K."/>
            <person name="Porter J.L."/>
            <person name="Howden B."/>
            <person name="Hertweck C."/>
            <person name="Stinear T.P."/>
            <person name="Pidot S.J."/>
        </authorList>
    </citation>
    <scope>NUCLEOTIDE SEQUENCE [LARGE SCALE GENOMIC DNA]</scope>
    <source>
        <strain evidence="3 4">AUSMDU00012717</strain>
    </source>
</reference>
<feature type="domain" description="Putative glycogen debranching enzyme N-terminal" evidence="1">
    <location>
        <begin position="26"/>
        <end position="205"/>
    </location>
</feature>
<dbReference type="InterPro" id="IPR012341">
    <property type="entry name" value="6hp_glycosidase-like_sf"/>
</dbReference>
<dbReference type="GO" id="GO:0005975">
    <property type="term" value="P:carbohydrate metabolic process"/>
    <property type="evidence" value="ECO:0007669"/>
    <property type="project" value="InterPro"/>
</dbReference>
<evidence type="ECO:0000259" key="2">
    <source>
        <dbReference type="Pfam" id="PF22422"/>
    </source>
</evidence>
<evidence type="ECO:0000259" key="1">
    <source>
        <dbReference type="Pfam" id="PF14742"/>
    </source>
</evidence>
<dbReference type="Proteomes" id="UP000503540">
    <property type="component" value="Chromosome"/>
</dbReference>
<dbReference type="Gene3D" id="1.50.10.10">
    <property type="match status" value="1"/>
</dbReference>
<dbReference type="AlphaFoldDB" id="A0A6G9YN13"/>
<name>A0A6G9YN13_9NOCA</name>
<dbReference type="InterPro" id="IPR032856">
    <property type="entry name" value="GDE_N_bis"/>
</dbReference>
<organism evidence="3 4">
    <name type="scientific">Nocardia arthritidis</name>
    <dbReference type="NCBI Taxonomy" id="228602"/>
    <lineage>
        <taxon>Bacteria</taxon>
        <taxon>Bacillati</taxon>
        <taxon>Actinomycetota</taxon>
        <taxon>Actinomycetes</taxon>
        <taxon>Mycobacteriales</taxon>
        <taxon>Nocardiaceae</taxon>
        <taxon>Nocardia</taxon>
    </lineage>
</organism>
<accession>A0A6G9YN13</accession>
<evidence type="ECO:0000313" key="3">
    <source>
        <dbReference type="EMBL" id="QIS14510.1"/>
    </source>
</evidence>
<dbReference type="InterPro" id="IPR008928">
    <property type="entry name" value="6-hairpin_glycosidase_sf"/>
</dbReference>
<dbReference type="InterPro" id="IPR054491">
    <property type="entry name" value="MGH1-like_GH"/>
</dbReference>
<dbReference type="KEGG" id="nah:F5544_33370"/>
<feature type="domain" description="Mannosylglycerate hydrolase MGH1-like glycoside hydrolase" evidence="2">
    <location>
        <begin position="332"/>
        <end position="584"/>
    </location>
</feature>
<dbReference type="Pfam" id="PF22422">
    <property type="entry name" value="MGH1-like_GH"/>
    <property type="match status" value="1"/>
</dbReference>
<evidence type="ECO:0000313" key="4">
    <source>
        <dbReference type="Proteomes" id="UP000503540"/>
    </source>
</evidence>
<protein>
    <submittedName>
        <fullName evidence="3">Amylo-alpha-1,6-glucosidase</fullName>
    </submittedName>
</protein>
<dbReference type="EMBL" id="CP046172">
    <property type="protein sequence ID" value="QIS14510.1"/>
    <property type="molecule type" value="Genomic_DNA"/>
</dbReference>
<sequence length="694" mass="76079">MPEDSASRFDDDPVASVVGDAGVVTLVEHRTFCVSDRSGDIEPGAQYGLFYRHRRVLSRWELRLAHRCLQSLTVLNSRPFAARFLLRRTPWATAADSTMLVVRERTVDEGMRETITLVNTGSEPSAVTVELRVDGDFADPYAVKDGRVSGGRAEMIVADGELVLVADGAHAHGVSISSSRPALVRSGMLIWRVVVPAGERWRTEIRVAPTHPAAYRTDQPTAPRRTGEWRETPTSIAVADPVLTRVLRRSESDLSVLQIRDGGHRFVAAGAPWYMSLFGRDSLLTAWMALPLDVGLAVETLELLAGLQGARVDPFRDEEPGRIMHGIRRHQAVTEALGGEPYYGTVDATPLFVMLLAEARRWGADRERVRALLPAADAALDWIARYGDRDRDGFVEYRRASDRGLADQGWKDSEGSINDAAGRAAEPPVALCEVQGYVYAALLGRAALAAEFGDRAGAARMRERAAELRAHFDETFWLPEKGWYAVALDRDKRPLDALTSNITHCMWTGIATDEHAARMIDRLAEPDMDSGFGLRTLAATMGAFNPMSYHNGSIWPHDNAIAVAGLLRYRHLPGAIELATRLADGLLDSAAAFGGRLPELFCGFQRSDFEAPVPYPAACSPQAWASAAPLLLVRSFLGLDPDVPGRLVTVRPQVPKRWGAVEFSDLRLGAAAVRLRVDGDRVDADLPDGWRLES</sequence>